<feature type="chain" id="PRO_5046351206" description="Beta-xylanase" evidence="5">
    <location>
        <begin position="23"/>
        <end position="431"/>
    </location>
</feature>
<dbReference type="PANTHER" id="PTHR31490:SF1">
    <property type="entry name" value="ENDO-1,4-BETA-XYLANASE 1"/>
    <property type="match status" value="1"/>
</dbReference>
<organism evidence="7 8">
    <name type="scientific">Candidatus Synechococcus calcipolaris G9</name>
    <dbReference type="NCBI Taxonomy" id="1497997"/>
    <lineage>
        <taxon>Bacteria</taxon>
        <taxon>Bacillati</taxon>
        <taxon>Cyanobacteriota</taxon>
        <taxon>Cyanophyceae</taxon>
        <taxon>Synechococcales</taxon>
        <taxon>Synechococcaceae</taxon>
        <taxon>Synechococcus</taxon>
    </lineage>
</organism>
<dbReference type="PROSITE" id="PS51760">
    <property type="entry name" value="GH10_2"/>
    <property type="match status" value="1"/>
</dbReference>
<dbReference type="SMART" id="SM00633">
    <property type="entry name" value="Glyco_10"/>
    <property type="match status" value="1"/>
</dbReference>
<name>A0ABT6F222_9SYNE</name>
<dbReference type="EMBL" id="JAKKUT010000005">
    <property type="protein sequence ID" value="MDG2991889.1"/>
    <property type="molecule type" value="Genomic_DNA"/>
</dbReference>
<comment type="caution">
    <text evidence="7">The sequence shown here is derived from an EMBL/GenBank/DDBJ whole genome shotgun (WGS) entry which is preliminary data.</text>
</comment>
<keyword evidence="2 4" id="KW-0119">Carbohydrate metabolism</keyword>
<dbReference type="EC" id="3.2.1.8" evidence="4"/>
<feature type="signal peptide" evidence="5">
    <location>
        <begin position="1"/>
        <end position="22"/>
    </location>
</feature>
<dbReference type="Gene3D" id="3.20.20.80">
    <property type="entry name" value="Glycosidases"/>
    <property type="match status" value="1"/>
</dbReference>
<feature type="domain" description="GH10" evidence="6">
    <location>
        <begin position="92"/>
        <end position="374"/>
    </location>
</feature>
<protein>
    <recommendedName>
        <fullName evidence="4">Beta-xylanase</fullName>
        <ecNumber evidence="4">3.2.1.8</ecNumber>
    </recommendedName>
</protein>
<reference evidence="7" key="2">
    <citation type="submission" date="2022-01" db="EMBL/GenBank/DDBJ databases">
        <authorList>
            <person name="Zivanovic Y."/>
            <person name="Moreira D."/>
            <person name="Lopez-Garcia P."/>
        </authorList>
    </citation>
    <scope>NUCLEOTIDE SEQUENCE</scope>
    <source>
        <strain evidence="7">G9</strain>
    </source>
</reference>
<dbReference type="RefSeq" id="WP_277867811.1">
    <property type="nucleotide sequence ID" value="NZ_JAKKUT010000005.1"/>
</dbReference>
<keyword evidence="5" id="KW-0732">Signal</keyword>
<evidence type="ECO:0000256" key="1">
    <source>
        <dbReference type="ARBA" id="ARBA00022801"/>
    </source>
</evidence>
<comment type="catalytic activity">
    <reaction evidence="4">
        <text>Endohydrolysis of (1-&gt;4)-beta-D-xylosidic linkages in xylans.</text>
        <dbReference type="EC" id="3.2.1.8"/>
    </reaction>
</comment>
<evidence type="ECO:0000256" key="3">
    <source>
        <dbReference type="ARBA" id="ARBA00023326"/>
    </source>
</evidence>
<sequence length="431" mass="49109">MMSFSALPITCVTIFTLLTSQACLDSSSSTSDPAPNVTSSYPELAQGDGLRVAIEQLRKAPINITVVNGQNEPVSQAQVHLEQLSHDFPLGVALSTDMFEDGGNKSQQESYRKIAQELFNAAVHENALKWYATEPERGQVSYDDADRILAWSQGQGWTMRGHTLFWEDEQFNQSWLKDLPPQELRVAVQKRAMEVCRRYRGKIDEFDVNNELLHGDFYRSRLGPGIIKEMFEWCHQGNPDAVLYVNDFGIIEGDRLDDYATLIRDLLDQGVPIGGIGIQAHLEYPLNEERMQRALNTLAQFNLPIKLTEISVSLDSEAEQAETLRNIYRIAFAHPAVEEILLWGFWQGNHWRPQAALYRQDFSPKPAAEAYRSLIFEEWWTEIQGQTNDEGHWSDRGFLGQYQIRITANGQELRENIELTRSGANLTFRLP</sequence>
<reference evidence="7" key="1">
    <citation type="journal article" date="2022" name="Genome Biol. Evol.">
        <title>A New Gene Family Diagnostic for Intracellular Biomineralization of Amorphous Ca Carbonates by Cyanobacteria.</title>
        <authorList>
            <person name="Benzerara K."/>
            <person name="Duprat E."/>
            <person name="Bitard-Feildel T."/>
            <person name="Caumes G."/>
            <person name="Cassier-Chauvat C."/>
            <person name="Chauvat F."/>
            <person name="Dezi M."/>
            <person name="Diop S.I."/>
            <person name="Gaschignard G."/>
            <person name="Gorgen S."/>
            <person name="Gugger M."/>
            <person name="Lopez-Garcia P."/>
            <person name="Millet M."/>
            <person name="Skouri-Panet F."/>
            <person name="Moreira D."/>
            <person name="Callebaut I."/>
        </authorList>
    </citation>
    <scope>NUCLEOTIDE SEQUENCE</scope>
    <source>
        <strain evidence="7">G9</strain>
    </source>
</reference>
<keyword evidence="3 4" id="KW-0624">Polysaccharide degradation</keyword>
<dbReference type="InterPro" id="IPR044846">
    <property type="entry name" value="GH10"/>
</dbReference>
<proteinExistence type="inferred from homology"/>
<dbReference type="SUPFAM" id="SSF51445">
    <property type="entry name" value="(Trans)glycosidases"/>
    <property type="match status" value="1"/>
</dbReference>
<evidence type="ECO:0000313" key="7">
    <source>
        <dbReference type="EMBL" id="MDG2991889.1"/>
    </source>
</evidence>
<accession>A0ABT6F222</accession>
<gene>
    <name evidence="7" type="ORF">L3556_13250</name>
</gene>
<dbReference type="PRINTS" id="PR00134">
    <property type="entry name" value="GLHYDRLASE10"/>
</dbReference>
<keyword evidence="8" id="KW-1185">Reference proteome</keyword>
<dbReference type="Proteomes" id="UP001154265">
    <property type="component" value="Unassembled WGS sequence"/>
</dbReference>
<dbReference type="InterPro" id="IPR017853">
    <property type="entry name" value="GH"/>
</dbReference>
<evidence type="ECO:0000256" key="4">
    <source>
        <dbReference type="RuleBase" id="RU361174"/>
    </source>
</evidence>
<dbReference type="Pfam" id="PF00331">
    <property type="entry name" value="Glyco_hydro_10"/>
    <property type="match status" value="1"/>
</dbReference>
<keyword evidence="1 4" id="KW-0378">Hydrolase</keyword>
<dbReference type="PANTHER" id="PTHR31490">
    <property type="entry name" value="GLYCOSYL HYDROLASE"/>
    <property type="match status" value="1"/>
</dbReference>
<keyword evidence="4" id="KW-0326">Glycosidase</keyword>
<evidence type="ECO:0000256" key="5">
    <source>
        <dbReference type="SAM" id="SignalP"/>
    </source>
</evidence>
<evidence type="ECO:0000259" key="6">
    <source>
        <dbReference type="PROSITE" id="PS51760"/>
    </source>
</evidence>
<evidence type="ECO:0000313" key="8">
    <source>
        <dbReference type="Proteomes" id="UP001154265"/>
    </source>
</evidence>
<evidence type="ECO:0000256" key="2">
    <source>
        <dbReference type="ARBA" id="ARBA00023277"/>
    </source>
</evidence>
<comment type="similarity">
    <text evidence="4">Belongs to the glycosyl hydrolase 10 (cellulase F) family.</text>
</comment>
<dbReference type="InterPro" id="IPR001000">
    <property type="entry name" value="GH10_dom"/>
</dbReference>